<dbReference type="Pfam" id="PF06585">
    <property type="entry name" value="JHBP"/>
    <property type="match status" value="1"/>
</dbReference>
<feature type="chain" id="PRO_5041212268" description="Protein takeout" evidence="1">
    <location>
        <begin position="21"/>
        <end position="262"/>
    </location>
</feature>
<dbReference type="AlphaFoldDB" id="A0AA38IEV2"/>
<name>A0AA38IEV2_9CUCU</name>
<proteinExistence type="predicted"/>
<accession>A0AA38IEV2</accession>
<evidence type="ECO:0000313" key="3">
    <source>
        <dbReference type="Proteomes" id="UP001168821"/>
    </source>
</evidence>
<gene>
    <name evidence="2" type="ORF">Zmor_018814</name>
</gene>
<dbReference type="Proteomes" id="UP001168821">
    <property type="component" value="Unassembled WGS sequence"/>
</dbReference>
<dbReference type="SMART" id="SM00700">
    <property type="entry name" value="JHBP"/>
    <property type="match status" value="1"/>
</dbReference>
<feature type="signal peptide" evidence="1">
    <location>
        <begin position="1"/>
        <end position="20"/>
    </location>
</feature>
<organism evidence="2 3">
    <name type="scientific">Zophobas morio</name>
    <dbReference type="NCBI Taxonomy" id="2755281"/>
    <lineage>
        <taxon>Eukaryota</taxon>
        <taxon>Metazoa</taxon>
        <taxon>Ecdysozoa</taxon>
        <taxon>Arthropoda</taxon>
        <taxon>Hexapoda</taxon>
        <taxon>Insecta</taxon>
        <taxon>Pterygota</taxon>
        <taxon>Neoptera</taxon>
        <taxon>Endopterygota</taxon>
        <taxon>Coleoptera</taxon>
        <taxon>Polyphaga</taxon>
        <taxon>Cucujiformia</taxon>
        <taxon>Tenebrionidae</taxon>
        <taxon>Zophobas</taxon>
    </lineage>
</organism>
<dbReference type="InterPro" id="IPR038606">
    <property type="entry name" value="To_sf"/>
</dbReference>
<keyword evidence="3" id="KW-1185">Reference proteome</keyword>
<dbReference type="PANTHER" id="PTHR11008">
    <property type="entry name" value="PROTEIN TAKEOUT-LIKE PROTEIN"/>
    <property type="match status" value="1"/>
</dbReference>
<keyword evidence="1" id="KW-0732">Signal</keyword>
<reference evidence="2" key="1">
    <citation type="journal article" date="2023" name="G3 (Bethesda)">
        <title>Whole genome assemblies of Zophobas morio and Tenebrio molitor.</title>
        <authorList>
            <person name="Kaur S."/>
            <person name="Stinson S.A."/>
            <person name="diCenzo G.C."/>
        </authorList>
    </citation>
    <scope>NUCLEOTIDE SEQUENCE</scope>
    <source>
        <strain evidence="2">QUZm001</strain>
    </source>
</reference>
<evidence type="ECO:0000313" key="2">
    <source>
        <dbReference type="EMBL" id="KAJ3652886.1"/>
    </source>
</evidence>
<dbReference type="GO" id="GO:0005615">
    <property type="term" value="C:extracellular space"/>
    <property type="evidence" value="ECO:0007669"/>
    <property type="project" value="TreeGrafter"/>
</dbReference>
<sequence length="262" mass="30186">MNSLVLCVTLLLISYDGLQSRQNFLTSSSSILNKSESPIWKKCDRRRTDFNQCLSKTIHKTLRLLDKPLKLYGLPSLYDVTFPPDAVIEFGNTTDGLRQKYHNYRIIGLTKPRSIRARLDSSVVTNTLIIEINYSKLVWKCECEANGTLVLLPLNVRTPLEFTFDNPTFIFAFELEEYEKAAATYFRVIESALDARARDIRFDFKHLFSSKRLNEEFNSELSAKGPQMYALVKHYEAIFAQYFGSVFNSFLEKVPVVELFDG</sequence>
<evidence type="ECO:0000256" key="1">
    <source>
        <dbReference type="SAM" id="SignalP"/>
    </source>
</evidence>
<protein>
    <recommendedName>
        <fullName evidence="4">Protein takeout</fullName>
    </recommendedName>
</protein>
<dbReference type="InterPro" id="IPR010562">
    <property type="entry name" value="Haemolymph_juvenile_hormone-bd"/>
</dbReference>
<evidence type="ECO:0008006" key="4">
    <source>
        <dbReference type="Google" id="ProtNLM"/>
    </source>
</evidence>
<comment type="caution">
    <text evidence="2">The sequence shown here is derived from an EMBL/GenBank/DDBJ whole genome shotgun (WGS) entry which is preliminary data.</text>
</comment>
<dbReference type="EMBL" id="JALNTZ010000005">
    <property type="protein sequence ID" value="KAJ3652886.1"/>
    <property type="molecule type" value="Genomic_DNA"/>
</dbReference>
<dbReference type="Gene3D" id="3.15.10.30">
    <property type="entry name" value="Haemolymph juvenile hormone binding protein"/>
    <property type="match status" value="1"/>
</dbReference>
<dbReference type="PANTHER" id="PTHR11008:SF32">
    <property type="entry name" value="CIRCADIAN CLOCK-CONTROLLED PROTEIN DAYWAKE-RELATED"/>
    <property type="match status" value="1"/>
</dbReference>